<sequence length="224" mass="24961">MAHQVTLLSVGFVTHDVKRYVTSKPDNYVFTPGQAADVYLDKPGLRDDIRPFTFTNSPNDKILEFTIKSYHDHNGVTHTLWDMKPGDTLHISEPEGTIKYTKPGLFLAAGAGVTPFLAIVRDLWAKGELHNCHLLYSNKTKSDIICEHELTHYFSQPDNGILLTLTRKSAIGYVSGRVTESIIREFCPECKGVAYICGPKAFVAGMKEIVAKIGIDEDSIVFEK</sequence>
<dbReference type="InterPro" id="IPR017938">
    <property type="entry name" value="Riboflavin_synthase-like_b-brl"/>
</dbReference>
<proteinExistence type="predicted"/>
<dbReference type="PANTHER" id="PTHR47354:SF5">
    <property type="entry name" value="PROTEIN RFBI"/>
    <property type="match status" value="1"/>
</dbReference>
<dbReference type="Gene3D" id="3.40.50.80">
    <property type="entry name" value="Nucleotide-binding domain of ferredoxin-NADP reductase (FNR) module"/>
    <property type="match status" value="1"/>
</dbReference>
<dbReference type="Proteomes" id="UP000228952">
    <property type="component" value="Unassembled WGS sequence"/>
</dbReference>
<dbReference type="PRINTS" id="PR00371">
    <property type="entry name" value="FPNCR"/>
</dbReference>
<dbReference type="SUPFAM" id="SSF63380">
    <property type="entry name" value="Riboflavin synthase domain-like"/>
    <property type="match status" value="1"/>
</dbReference>
<evidence type="ECO:0000313" key="2">
    <source>
        <dbReference type="EMBL" id="PJA15183.1"/>
    </source>
</evidence>
<feature type="domain" description="FAD-binding FR-type" evidence="1">
    <location>
        <begin position="1"/>
        <end position="101"/>
    </location>
</feature>
<dbReference type="PRINTS" id="PR00410">
    <property type="entry name" value="PHEHYDRXLASE"/>
</dbReference>
<comment type="caution">
    <text evidence="2">The sequence shown here is derived from an EMBL/GenBank/DDBJ whole genome shotgun (WGS) entry which is preliminary data.</text>
</comment>
<dbReference type="InterPro" id="IPR008333">
    <property type="entry name" value="Cbr1-like_FAD-bd_dom"/>
</dbReference>
<dbReference type="AlphaFoldDB" id="A0A2M7W2U3"/>
<reference evidence="3" key="1">
    <citation type="submission" date="2017-09" db="EMBL/GenBank/DDBJ databases">
        <title>Depth-based differentiation of microbial function through sediment-hosted aquifers and enrichment of novel symbionts in the deep terrestrial subsurface.</title>
        <authorList>
            <person name="Probst A.J."/>
            <person name="Ladd B."/>
            <person name="Jarett J.K."/>
            <person name="Geller-Mcgrath D.E."/>
            <person name="Sieber C.M.K."/>
            <person name="Emerson J.B."/>
            <person name="Anantharaman K."/>
            <person name="Thomas B.C."/>
            <person name="Malmstrom R."/>
            <person name="Stieglmeier M."/>
            <person name="Klingl A."/>
            <person name="Woyke T."/>
            <person name="Ryan C.M."/>
            <person name="Banfield J.F."/>
        </authorList>
    </citation>
    <scope>NUCLEOTIDE SEQUENCE [LARGE SCALE GENOMIC DNA]</scope>
</reference>
<dbReference type="InterPro" id="IPR001709">
    <property type="entry name" value="Flavoprot_Pyr_Nucl_cyt_Rdtase"/>
</dbReference>
<accession>A0A2M7W2U3</accession>
<dbReference type="InterPro" id="IPR039261">
    <property type="entry name" value="FNR_nucleotide-bd"/>
</dbReference>
<evidence type="ECO:0000313" key="3">
    <source>
        <dbReference type="Proteomes" id="UP000228952"/>
    </source>
</evidence>
<dbReference type="PANTHER" id="PTHR47354">
    <property type="entry name" value="NADH OXIDOREDUCTASE HCR"/>
    <property type="match status" value="1"/>
</dbReference>
<dbReference type="PROSITE" id="PS51384">
    <property type="entry name" value="FAD_FR"/>
    <property type="match status" value="1"/>
</dbReference>
<organism evidence="2 3">
    <name type="scientific">Candidatus Dojkabacteria bacterium CG_4_10_14_0_2_um_filter_Dojkabacteria_WS6_41_15</name>
    <dbReference type="NCBI Taxonomy" id="2014249"/>
    <lineage>
        <taxon>Bacteria</taxon>
        <taxon>Candidatus Dojkabacteria</taxon>
    </lineage>
</organism>
<dbReference type="InterPro" id="IPR050415">
    <property type="entry name" value="MRET"/>
</dbReference>
<dbReference type="Pfam" id="PF00175">
    <property type="entry name" value="NAD_binding_1"/>
    <property type="match status" value="1"/>
</dbReference>
<dbReference type="GO" id="GO:0016491">
    <property type="term" value="F:oxidoreductase activity"/>
    <property type="evidence" value="ECO:0007669"/>
    <property type="project" value="InterPro"/>
</dbReference>
<evidence type="ECO:0000259" key="1">
    <source>
        <dbReference type="PROSITE" id="PS51384"/>
    </source>
</evidence>
<protein>
    <submittedName>
        <fullName evidence="2">Flavodoxin reductase</fullName>
    </submittedName>
</protein>
<name>A0A2M7W2U3_9BACT</name>
<dbReference type="InterPro" id="IPR017927">
    <property type="entry name" value="FAD-bd_FR_type"/>
</dbReference>
<gene>
    <name evidence="2" type="ORF">COX64_01060</name>
</gene>
<dbReference type="EMBL" id="PFQB01000023">
    <property type="protein sequence ID" value="PJA15183.1"/>
    <property type="molecule type" value="Genomic_DNA"/>
</dbReference>
<dbReference type="Pfam" id="PF00970">
    <property type="entry name" value="FAD_binding_6"/>
    <property type="match status" value="1"/>
</dbReference>
<dbReference type="InterPro" id="IPR001433">
    <property type="entry name" value="OxRdtase_FAD/NAD-bd"/>
</dbReference>
<dbReference type="Gene3D" id="2.40.30.10">
    <property type="entry name" value="Translation factors"/>
    <property type="match status" value="1"/>
</dbReference>
<dbReference type="SUPFAM" id="SSF52343">
    <property type="entry name" value="Ferredoxin reductase-like, C-terminal NADP-linked domain"/>
    <property type="match status" value="1"/>
</dbReference>